<keyword evidence="2" id="KW-1185">Reference proteome</keyword>
<dbReference type="InterPro" id="IPR036567">
    <property type="entry name" value="RHF-like"/>
</dbReference>
<dbReference type="Gene3D" id="3.30.160.100">
    <property type="entry name" value="Ribosome hibernation promotion factor-like"/>
    <property type="match status" value="1"/>
</dbReference>
<comment type="caution">
    <text evidence="1">The sequence shown here is derived from an EMBL/GenBank/DDBJ whole genome shotgun (WGS) entry which is preliminary data.</text>
</comment>
<reference evidence="1 2" key="1">
    <citation type="submission" date="2023-10" db="EMBL/GenBank/DDBJ databases">
        <title>Noviherbaspirillum sp. CPCC 100848 genome assembly.</title>
        <authorList>
            <person name="Li X.Y."/>
            <person name="Fang X.M."/>
        </authorList>
    </citation>
    <scope>NUCLEOTIDE SEQUENCE [LARGE SCALE GENOMIC DNA]</scope>
    <source>
        <strain evidence="1 2">CPCC 100848</strain>
    </source>
</reference>
<evidence type="ECO:0000313" key="2">
    <source>
        <dbReference type="Proteomes" id="UP001352263"/>
    </source>
</evidence>
<accession>A0ABU6J5I9</accession>
<dbReference type="SUPFAM" id="SSF69754">
    <property type="entry name" value="Ribosome binding protein Y (YfiA homologue)"/>
    <property type="match status" value="1"/>
</dbReference>
<evidence type="ECO:0000313" key="1">
    <source>
        <dbReference type="EMBL" id="MEC4718898.1"/>
    </source>
</evidence>
<dbReference type="Proteomes" id="UP001352263">
    <property type="component" value="Unassembled WGS sequence"/>
</dbReference>
<sequence>MKPTIVANGVRLPQVMRDHVVRRLRFALDRTQRSINAVIVRITDQNGPKGGIDKQCQIQLRIPGLPPVVVSGKAGSILEAVDVTAHRAAQAIARHIERSRRVRHARFRAPELA</sequence>
<name>A0ABU6J5I9_9BURK</name>
<dbReference type="EMBL" id="JAWIIV010000004">
    <property type="protein sequence ID" value="MEC4718898.1"/>
    <property type="molecule type" value="Genomic_DNA"/>
</dbReference>
<proteinExistence type="predicted"/>
<protein>
    <submittedName>
        <fullName evidence="1">HPF/RaiA family ribosome-associated protein</fullName>
    </submittedName>
</protein>
<dbReference type="RefSeq" id="WP_326505617.1">
    <property type="nucleotide sequence ID" value="NZ_JAWIIV010000004.1"/>
</dbReference>
<organism evidence="1 2">
    <name type="scientific">Noviherbaspirillum album</name>
    <dbReference type="NCBI Taxonomy" id="3080276"/>
    <lineage>
        <taxon>Bacteria</taxon>
        <taxon>Pseudomonadati</taxon>
        <taxon>Pseudomonadota</taxon>
        <taxon>Betaproteobacteria</taxon>
        <taxon>Burkholderiales</taxon>
        <taxon>Oxalobacteraceae</taxon>
        <taxon>Noviherbaspirillum</taxon>
    </lineage>
</organism>
<gene>
    <name evidence="1" type="ORF">RY831_07055</name>
</gene>